<evidence type="ECO:0008006" key="3">
    <source>
        <dbReference type="Google" id="ProtNLM"/>
    </source>
</evidence>
<feature type="chain" id="PRO_5003447764" description="Lipocalin/cytosolic fatty-acid binding domain-containing protein" evidence="1">
    <location>
        <begin position="25"/>
        <end position="209"/>
    </location>
</feature>
<evidence type="ECO:0000313" key="2">
    <source>
        <dbReference type="EMBL" id="AEO35811.1"/>
    </source>
</evidence>
<feature type="signal peptide" evidence="1">
    <location>
        <begin position="1"/>
        <end position="24"/>
    </location>
</feature>
<accession>G3MQP3</accession>
<proteinExistence type="evidence at transcript level"/>
<name>G3MQP3_AMBMU</name>
<evidence type="ECO:0000256" key="1">
    <source>
        <dbReference type="SAM" id="SignalP"/>
    </source>
</evidence>
<keyword evidence="1" id="KW-0732">Signal</keyword>
<sequence length="209" mass="24411">MEAKKESTPMVLFTFLVMTIQSFAAGIRPPIGQGSSVDFVQFLNTSEIIWTSNSTFDSTDIRRPCKMDVKSNITGERIQFSRYAMDTAKTWKGRKDLVGMFGVWNRQNGTKKERDMMDISIRRGRWQSREIMEYVNKKMTCAVFSVLGRDKLRFSLDLRVKNSSISKGPDEDCLRYFKNHAQQGQKAKRVYWPQCQKKLRNHHNDYLSR</sequence>
<organism evidence="2">
    <name type="scientific">Amblyomma maculatum</name>
    <name type="common">Gulf Coast tick</name>
    <dbReference type="NCBI Taxonomy" id="34609"/>
    <lineage>
        <taxon>Eukaryota</taxon>
        <taxon>Metazoa</taxon>
        <taxon>Ecdysozoa</taxon>
        <taxon>Arthropoda</taxon>
        <taxon>Chelicerata</taxon>
        <taxon>Arachnida</taxon>
        <taxon>Acari</taxon>
        <taxon>Parasitiformes</taxon>
        <taxon>Ixodida</taxon>
        <taxon>Ixodoidea</taxon>
        <taxon>Ixodidae</taxon>
        <taxon>Amblyomminae</taxon>
        <taxon>Amblyomma</taxon>
    </lineage>
</organism>
<dbReference type="AlphaFoldDB" id="G3MQP3"/>
<protein>
    <recommendedName>
        <fullName evidence="3">Lipocalin/cytosolic fatty-acid binding domain-containing protein</fullName>
    </recommendedName>
</protein>
<reference evidence="2" key="1">
    <citation type="journal article" date="2011" name="PLoS ONE">
        <title>A deep insight into the sialotranscriptome of the gulf coast tick, Amblyomma maculatum.</title>
        <authorList>
            <person name="Karim S."/>
            <person name="Singh P."/>
            <person name="Ribeiro J.M."/>
        </authorList>
    </citation>
    <scope>NUCLEOTIDE SEQUENCE</scope>
    <source>
        <tissue evidence="2">Salivary gland</tissue>
    </source>
</reference>
<dbReference type="EMBL" id="JO844194">
    <property type="protein sequence ID" value="AEO35811.1"/>
    <property type="molecule type" value="mRNA"/>
</dbReference>